<keyword evidence="2" id="KW-1185">Reference proteome</keyword>
<protein>
    <recommendedName>
        <fullName evidence="3">MSHA biogenesis protein MshI</fullName>
    </recommendedName>
</protein>
<gene>
    <name evidence="1" type="ORF">VMF7928_03649</name>
</gene>
<name>A0ABN8E7G8_9VIBR</name>
<dbReference type="PIRSF" id="PIRSF028153">
    <property type="entry name" value="MSHA_biogenesis_protein_MshI"/>
    <property type="match status" value="1"/>
</dbReference>
<dbReference type="InterPro" id="IPR043129">
    <property type="entry name" value="ATPase_NBD"/>
</dbReference>
<accession>A0ABN8E7G8</accession>
<dbReference type="InterPro" id="IPR016871">
    <property type="entry name" value="MSHA_biogenesis_MshI"/>
</dbReference>
<evidence type="ECO:0000313" key="2">
    <source>
        <dbReference type="Proteomes" id="UP000838748"/>
    </source>
</evidence>
<dbReference type="SUPFAM" id="SSF53067">
    <property type="entry name" value="Actin-like ATPase domain"/>
    <property type="match status" value="1"/>
</dbReference>
<reference evidence="1" key="1">
    <citation type="submission" date="2021-11" db="EMBL/GenBank/DDBJ databases">
        <authorList>
            <person name="Rodrigo-Torres L."/>
            <person name="Arahal R. D."/>
            <person name="Lucena T."/>
        </authorList>
    </citation>
    <scope>NUCLEOTIDE SEQUENCE</scope>
    <source>
        <strain evidence="1">CECT 7928</strain>
    </source>
</reference>
<dbReference type="RefSeq" id="WP_237363113.1">
    <property type="nucleotide sequence ID" value="NZ_CAKLDM010000002.1"/>
</dbReference>
<evidence type="ECO:0000313" key="1">
    <source>
        <dbReference type="EMBL" id="CAH0541586.1"/>
    </source>
</evidence>
<organism evidence="1 2">
    <name type="scientific">Vibrio marisflavi CECT 7928</name>
    <dbReference type="NCBI Taxonomy" id="634439"/>
    <lineage>
        <taxon>Bacteria</taxon>
        <taxon>Pseudomonadati</taxon>
        <taxon>Pseudomonadota</taxon>
        <taxon>Gammaproteobacteria</taxon>
        <taxon>Vibrionales</taxon>
        <taxon>Vibrionaceae</taxon>
        <taxon>Vibrio</taxon>
    </lineage>
</organism>
<dbReference type="Proteomes" id="UP000838748">
    <property type="component" value="Unassembled WGS sequence"/>
</dbReference>
<proteinExistence type="predicted"/>
<comment type="caution">
    <text evidence="1">The sequence shown here is derived from an EMBL/GenBank/DDBJ whole genome shotgun (WGS) entry which is preliminary data.</text>
</comment>
<dbReference type="EMBL" id="CAKLDM010000002">
    <property type="protein sequence ID" value="CAH0541586.1"/>
    <property type="molecule type" value="Genomic_DNA"/>
</dbReference>
<evidence type="ECO:0008006" key="3">
    <source>
        <dbReference type="Google" id="ProtNLM"/>
    </source>
</evidence>
<sequence length="480" mass="53157">MELTSLIERIKSQKAGQLHVNAVVQLHAIYFSSNAPIVELPEKVSIGQDGDWLPILQSVLEKLSQKVVLDVILHPGLYQDYQIDKPNLPKEEWNTALPFLLKDLTTDRVADLVADAFELPNTNKLEVYTVSKSLILNLNQIAISLGHSLGRVLIEEDLWGLLAGDLSNFLLLQRSLHGNYQLRAYINKKCVFHRTLRGISHPLSGPASSGLALDGAALELQRSIDYLSSQLKGTSLHHLLVYCDKEDNTSLAAELSERVSVKVTPLTEENTDSGSLLVSGSDMLLSNYINLYPQHLKPKTEYLTLGNVLASWCIVAAIVGTATLFFSYQNSQLESSLASYKSQETILSNQLIRLQAKLQKHKPAADKVAAVSRLKMEIQSKKDSLKAVGEYDESQQLGYSGVMKSLAEIGRDDISLSSIVMDSRKLDITGLARSADSIPSWINQFKSELNLVGRTFEKLKISRNDQKLISFELKSKEGGN</sequence>